<dbReference type="GO" id="GO:0005615">
    <property type="term" value="C:extracellular space"/>
    <property type="evidence" value="ECO:0007669"/>
    <property type="project" value="TreeGrafter"/>
</dbReference>
<accession>A0A1I8IL27</accession>
<evidence type="ECO:0000313" key="2">
    <source>
        <dbReference type="Proteomes" id="UP000095280"/>
    </source>
</evidence>
<dbReference type="AlphaFoldDB" id="A0A1I8IL27"/>
<dbReference type="InterPro" id="IPR014716">
    <property type="entry name" value="Fibrinogen_a/b/g_C_1"/>
</dbReference>
<organism evidence="2 3">
    <name type="scientific">Macrostomum lignano</name>
    <dbReference type="NCBI Taxonomy" id="282301"/>
    <lineage>
        <taxon>Eukaryota</taxon>
        <taxon>Metazoa</taxon>
        <taxon>Spiralia</taxon>
        <taxon>Lophotrochozoa</taxon>
        <taxon>Platyhelminthes</taxon>
        <taxon>Rhabditophora</taxon>
        <taxon>Macrostomorpha</taxon>
        <taxon>Macrostomida</taxon>
        <taxon>Macrostomidae</taxon>
        <taxon>Macrostomum</taxon>
    </lineage>
</organism>
<sequence>HEFPTLEVKGDATLASASLSDIPACAVFKAPQSLAPSPHMATVHSTSWDFCTGENLAKTAPHTASRGISWEKCCRTACQLAPLIARRTGAFVDTEIAKLQSFNTILNQIRMGHGTMLLILTVFLLSATGRTSALELKWWSTRESLSDYEAVRSFTVRSRIQCTAAASNSYSAVQLVAFNASSSRCTHYRCRLGLSHCRKCRNVNSGARKVSGNVEMPRLEEQFRRFWHNPVSHLQTASKDCWTTVQHRVSGSVNFYRNWSDYQNEFGEGPDRNYWIGLNALHRRTMEKARKLRILMKAWNNSEAWAEYSSFSVGPGSDNYRLSVTGFSGSAGIGDSLVGKANGSPTSAPGGTPAYKDFADAIGGEYAHGIIWRYYYEYYYSLKEIEMLTGLSKHNANSHSRWQGRRHRYGDQVQCSDNNLLPCVATLMHEDHRVDEPSHSEQAQHLQIYDDFYQFAGNLIRRIAACGGE</sequence>
<evidence type="ECO:0000313" key="3">
    <source>
        <dbReference type="WBParaSite" id="maker-uti_cns_0013363-snap-gene-0.2-mRNA-1"/>
    </source>
</evidence>
<reference evidence="3" key="1">
    <citation type="submission" date="2016-11" db="UniProtKB">
        <authorList>
            <consortium name="WormBaseParasite"/>
        </authorList>
    </citation>
    <scope>IDENTIFICATION</scope>
</reference>
<dbReference type="PROSITE" id="PS51406">
    <property type="entry name" value="FIBRINOGEN_C_2"/>
    <property type="match status" value="1"/>
</dbReference>
<dbReference type="InterPro" id="IPR050373">
    <property type="entry name" value="Fibrinogen_C-term_domain"/>
</dbReference>
<dbReference type="Proteomes" id="UP000095280">
    <property type="component" value="Unplaced"/>
</dbReference>
<dbReference type="InterPro" id="IPR002181">
    <property type="entry name" value="Fibrinogen_a/b/g_C_dom"/>
</dbReference>
<dbReference type="InterPro" id="IPR036056">
    <property type="entry name" value="Fibrinogen-like_C"/>
</dbReference>
<proteinExistence type="predicted"/>
<protein>
    <submittedName>
        <fullName evidence="3">Fibrinogen C-terminal domain-containing protein</fullName>
    </submittedName>
</protein>
<dbReference type="Gene3D" id="3.90.215.10">
    <property type="entry name" value="Gamma Fibrinogen, chain A, domain 1"/>
    <property type="match status" value="1"/>
</dbReference>
<dbReference type="WBParaSite" id="maker-uti_cns_0013363-snap-gene-0.2-mRNA-1">
    <property type="protein sequence ID" value="maker-uti_cns_0013363-snap-gene-0.2-mRNA-1"/>
    <property type="gene ID" value="maker-uti_cns_0013363-snap-gene-0.2"/>
</dbReference>
<dbReference type="SUPFAM" id="SSF56496">
    <property type="entry name" value="Fibrinogen C-terminal domain-like"/>
    <property type="match status" value="1"/>
</dbReference>
<keyword evidence="2" id="KW-1185">Reference proteome</keyword>
<dbReference type="PANTHER" id="PTHR19143">
    <property type="entry name" value="FIBRINOGEN/TENASCIN/ANGIOPOEITIN"/>
    <property type="match status" value="1"/>
</dbReference>
<feature type="domain" description="Fibrinogen C-terminal" evidence="1">
    <location>
        <begin position="191"/>
        <end position="332"/>
    </location>
</feature>
<dbReference type="Pfam" id="PF00147">
    <property type="entry name" value="Fibrinogen_C"/>
    <property type="match status" value="1"/>
</dbReference>
<dbReference type="SMART" id="SM00186">
    <property type="entry name" value="FBG"/>
    <property type="match status" value="1"/>
</dbReference>
<name>A0A1I8IL27_9PLAT</name>
<evidence type="ECO:0000259" key="1">
    <source>
        <dbReference type="PROSITE" id="PS51406"/>
    </source>
</evidence>